<feature type="domain" description="RNase H type-1" evidence="1">
    <location>
        <begin position="179"/>
        <end position="279"/>
    </location>
</feature>
<dbReference type="CDD" id="cd06222">
    <property type="entry name" value="RNase_H_like"/>
    <property type="match status" value="1"/>
</dbReference>
<dbReference type="SUPFAM" id="SSF53098">
    <property type="entry name" value="Ribonuclease H-like"/>
    <property type="match status" value="1"/>
</dbReference>
<proteinExistence type="predicted"/>
<gene>
    <name evidence="2" type="ORF">Goari_010418</name>
</gene>
<dbReference type="InterPro" id="IPR002156">
    <property type="entry name" value="RNaseH_domain"/>
</dbReference>
<sequence length="291" mass="33033">KVGSYPSFTWRSICCARDVFDDGLLWWIGRVIYRLFYDERAWCILNIPIAGRGSSDLLVWRHDASGEYSVKSGYRSLITNGKTNFVSAFLAMDMNSKKLSAVSLWALWYKRNKLVNEGLKFEIHEIVGFIQSYGQDLSFIKTKGLTAGMKMKVLWRPPKPGFIKLNFDSSFVRNTMLAKDSEGLIMGACTHPMVDVADAFVAEARACERALYFVLDMGFKKVVLEGDSLTVIKKLNSNITDRSVLNPISQHIRVLAGFLEEVTYIFVLRKANKTAHELALVGWNQKSPCFW</sequence>
<feature type="non-terminal residue" evidence="2">
    <location>
        <position position="1"/>
    </location>
</feature>
<reference evidence="2 3" key="1">
    <citation type="journal article" date="2019" name="Genome Biol. Evol.">
        <title>Insights into the evolution of the New World diploid cottons (Gossypium, subgenus Houzingenia) based on genome sequencing.</title>
        <authorList>
            <person name="Grover C.E."/>
            <person name="Arick M.A. 2nd"/>
            <person name="Thrash A."/>
            <person name="Conover J.L."/>
            <person name="Sanders W.S."/>
            <person name="Peterson D.G."/>
            <person name="Frelichowski J.E."/>
            <person name="Scheffler J.A."/>
            <person name="Scheffler B.E."/>
            <person name="Wendel J.F."/>
        </authorList>
    </citation>
    <scope>NUCLEOTIDE SEQUENCE [LARGE SCALE GENOMIC DNA]</scope>
    <source>
        <strain evidence="2">185</strain>
        <tissue evidence="2">Leaf</tissue>
    </source>
</reference>
<evidence type="ECO:0000313" key="2">
    <source>
        <dbReference type="EMBL" id="MBA0692894.1"/>
    </source>
</evidence>
<dbReference type="Gene3D" id="3.30.420.10">
    <property type="entry name" value="Ribonuclease H-like superfamily/Ribonuclease H"/>
    <property type="match status" value="1"/>
</dbReference>
<dbReference type="GO" id="GO:0003676">
    <property type="term" value="F:nucleic acid binding"/>
    <property type="evidence" value="ECO:0007669"/>
    <property type="project" value="InterPro"/>
</dbReference>
<organism evidence="2 3">
    <name type="scientific">Gossypium aridum</name>
    <name type="common">American cotton</name>
    <name type="synonym">Erioxylum aridum</name>
    <dbReference type="NCBI Taxonomy" id="34290"/>
    <lineage>
        <taxon>Eukaryota</taxon>
        <taxon>Viridiplantae</taxon>
        <taxon>Streptophyta</taxon>
        <taxon>Embryophyta</taxon>
        <taxon>Tracheophyta</taxon>
        <taxon>Spermatophyta</taxon>
        <taxon>Magnoliopsida</taxon>
        <taxon>eudicotyledons</taxon>
        <taxon>Gunneridae</taxon>
        <taxon>Pentapetalae</taxon>
        <taxon>rosids</taxon>
        <taxon>malvids</taxon>
        <taxon>Malvales</taxon>
        <taxon>Malvaceae</taxon>
        <taxon>Malvoideae</taxon>
        <taxon>Gossypium</taxon>
    </lineage>
</organism>
<dbReference type="PANTHER" id="PTHR47074">
    <property type="entry name" value="BNAC02G40300D PROTEIN"/>
    <property type="match status" value="1"/>
</dbReference>
<keyword evidence="3" id="KW-1185">Reference proteome</keyword>
<dbReference type="GO" id="GO:0004523">
    <property type="term" value="F:RNA-DNA hybrid ribonuclease activity"/>
    <property type="evidence" value="ECO:0007669"/>
    <property type="project" value="InterPro"/>
</dbReference>
<name>A0A7J8Y1I9_GOSAI</name>
<dbReference type="PANTHER" id="PTHR47074:SF61">
    <property type="entry name" value="RNASE H TYPE-1 DOMAIN-CONTAINING PROTEIN"/>
    <property type="match status" value="1"/>
</dbReference>
<dbReference type="Proteomes" id="UP000593577">
    <property type="component" value="Unassembled WGS sequence"/>
</dbReference>
<evidence type="ECO:0000313" key="3">
    <source>
        <dbReference type="Proteomes" id="UP000593577"/>
    </source>
</evidence>
<dbReference type="InterPro" id="IPR036397">
    <property type="entry name" value="RNaseH_sf"/>
</dbReference>
<dbReference type="EMBL" id="JABFAA010000009">
    <property type="protein sequence ID" value="MBA0692894.1"/>
    <property type="molecule type" value="Genomic_DNA"/>
</dbReference>
<dbReference type="InterPro" id="IPR052929">
    <property type="entry name" value="RNase_H-like_EbsB-rel"/>
</dbReference>
<accession>A0A7J8Y1I9</accession>
<comment type="caution">
    <text evidence="2">The sequence shown here is derived from an EMBL/GenBank/DDBJ whole genome shotgun (WGS) entry which is preliminary data.</text>
</comment>
<dbReference type="AlphaFoldDB" id="A0A7J8Y1I9"/>
<evidence type="ECO:0000259" key="1">
    <source>
        <dbReference type="Pfam" id="PF13456"/>
    </source>
</evidence>
<dbReference type="InterPro" id="IPR012337">
    <property type="entry name" value="RNaseH-like_sf"/>
</dbReference>
<dbReference type="InterPro" id="IPR044730">
    <property type="entry name" value="RNase_H-like_dom_plant"/>
</dbReference>
<dbReference type="Pfam" id="PF13456">
    <property type="entry name" value="RVT_3"/>
    <property type="match status" value="1"/>
</dbReference>
<protein>
    <recommendedName>
        <fullName evidence="1">RNase H type-1 domain-containing protein</fullName>
    </recommendedName>
</protein>
<feature type="non-terminal residue" evidence="2">
    <location>
        <position position="291"/>
    </location>
</feature>